<proteinExistence type="predicted"/>
<gene>
    <name evidence="1" type="ORF">P7K49_006408</name>
</gene>
<protein>
    <submittedName>
        <fullName evidence="1">Uncharacterized protein</fullName>
    </submittedName>
</protein>
<evidence type="ECO:0000313" key="1">
    <source>
        <dbReference type="EMBL" id="KAK2115782.1"/>
    </source>
</evidence>
<evidence type="ECO:0000313" key="2">
    <source>
        <dbReference type="Proteomes" id="UP001266305"/>
    </source>
</evidence>
<dbReference type="EMBL" id="JASSZA010000003">
    <property type="protein sequence ID" value="KAK2115782.1"/>
    <property type="molecule type" value="Genomic_DNA"/>
</dbReference>
<reference evidence="1 2" key="1">
    <citation type="submission" date="2023-05" db="EMBL/GenBank/DDBJ databases">
        <title>B98-5 Cell Line De Novo Hybrid Assembly: An Optical Mapping Approach.</title>
        <authorList>
            <person name="Kananen K."/>
            <person name="Auerbach J.A."/>
            <person name="Kautto E."/>
            <person name="Blachly J.S."/>
        </authorList>
    </citation>
    <scope>NUCLEOTIDE SEQUENCE [LARGE SCALE GENOMIC DNA]</scope>
    <source>
        <strain evidence="1">B95-8</strain>
        <tissue evidence="1">Cell line</tissue>
    </source>
</reference>
<keyword evidence="2" id="KW-1185">Reference proteome</keyword>
<dbReference type="Proteomes" id="UP001266305">
    <property type="component" value="Unassembled WGS sequence"/>
</dbReference>
<organism evidence="1 2">
    <name type="scientific">Saguinus oedipus</name>
    <name type="common">Cotton-top tamarin</name>
    <name type="synonym">Oedipomidas oedipus</name>
    <dbReference type="NCBI Taxonomy" id="9490"/>
    <lineage>
        <taxon>Eukaryota</taxon>
        <taxon>Metazoa</taxon>
        <taxon>Chordata</taxon>
        <taxon>Craniata</taxon>
        <taxon>Vertebrata</taxon>
        <taxon>Euteleostomi</taxon>
        <taxon>Mammalia</taxon>
        <taxon>Eutheria</taxon>
        <taxon>Euarchontoglires</taxon>
        <taxon>Primates</taxon>
        <taxon>Haplorrhini</taxon>
        <taxon>Platyrrhini</taxon>
        <taxon>Cebidae</taxon>
        <taxon>Callitrichinae</taxon>
        <taxon>Saguinus</taxon>
    </lineage>
</organism>
<name>A0ABQ9W2C1_SAGOE</name>
<accession>A0ABQ9W2C1</accession>
<comment type="caution">
    <text evidence="1">The sequence shown here is derived from an EMBL/GenBank/DDBJ whole genome shotgun (WGS) entry which is preliminary data.</text>
</comment>
<sequence>MITAEDRIHCLQFLQVQVQGMFSYKSDLVSKGKKLEENCNGDPCFLAVLSTGTLRRKSSQATLLTARAASWTSAVSSAAAAPANVADQGAIGEQCGQYPFFPTPHLLISTAVESQAEPLPSHGDRPELCLHHGFQESSTDQDPASRDPAHSGSVLQLLSSRSFSLGIELLTSCTGRHLFV</sequence>